<evidence type="ECO:0000313" key="2">
    <source>
        <dbReference type="Proteomes" id="UP000663848"/>
    </source>
</evidence>
<name>A0A822AI52_9BILA</name>
<protein>
    <submittedName>
        <fullName evidence="1">Uncharacterized protein</fullName>
    </submittedName>
</protein>
<feature type="non-terminal residue" evidence="1">
    <location>
        <position position="1"/>
    </location>
</feature>
<evidence type="ECO:0000313" key="1">
    <source>
        <dbReference type="EMBL" id="CAF4989781.1"/>
    </source>
</evidence>
<accession>A0A822AI52</accession>
<sequence>PNGIQVRLICIPYFAESNSCIALNLSTLECYEI</sequence>
<dbReference type="AlphaFoldDB" id="A0A822AI52"/>
<dbReference type="EMBL" id="CAJOBR010030189">
    <property type="protein sequence ID" value="CAF4989781.1"/>
    <property type="molecule type" value="Genomic_DNA"/>
</dbReference>
<proteinExistence type="predicted"/>
<gene>
    <name evidence="1" type="ORF">QYT958_LOCUS36980</name>
</gene>
<dbReference type="Proteomes" id="UP000663848">
    <property type="component" value="Unassembled WGS sequence"/>
</dbReference>
<organism evidence="1 2">
    <name type="scientific">Rotaria socialis</name>
    <dbReference type="NCBI Taxonomy" id="392032"/>
    <lineage>
        <taxon>Eukaryota</taxon>
        <taxon>Metazoa</taxon>
        <taxon>Spiralia</taxon>
        <taxon>Gnathifera</taxon>
        <taxon>Rotifera</taxon>
        <taxon>Eurotatoria</taxon>
        <taxon>Bdelloidea</taxon>
        <taxon>Philodinida</taxon>
        <taxon>Philodinidae</taxon>
        <taxon>Rotaria</taxon>
    </lineage>
</organism>
<comment type="caution">
    <text evidence="1">The sequence shown here is derived from an EMBL/GenBank/DDBJ whole genome shotgun (WGS) entry which is preliminary data.</text>
</comment>
<reference evidence="1" key="1">
    <citation type="submission" date="2021-02" db="EMBL/GenBank/DDBJ databases">
        <authorList>
            <person name="Nowell W R."/>
        </authorList>
    </citation>
    <scope>NUCLEOTIDE SEQUENCE</scope>
</reference>